<dbReference type="Proteomes" id="UP000006591">
    <property type="component" value="Chromosome 7"/>
</dbReference>
<accession>A0A0E0I372</accession>
<proteinExistence type="predicted"/>
<dbReference type="Gramene" id="ONIVA07G19510.1">
    <property type="protein sequence ID" value="ONIVA07G19510.1"/>
    <property type="gene ID" value="ONIVA07G19510"/>
</dbReference>
<dbReference type="AlphaFoldDB" id="A0A0E0I372"/>
<dbReference type="OMA" id="WERVHKA"/>
<evidence type="ECO:0000313" key="3">
    <source>
        <dbReference type="Proteomes" id="UP000006591"/>
    </source>
</evidence>
<dbReference type="EnsemblPlants" id="ONIVA07G19510.1">
    <property type="protein sequence ID" value="ONIVA07G19510.1"/>
    <property type="gene ID" value="ONIVA07G19510"/>
</dbReference>
<reference evidence="2" key="1">
    <citation type="submission" date="2015-04" db="UniProtKB">
        <authorList>
            <consortium name="EnsemblPlants"/>
        </authorList>
    </citation>
    <scope>IDENTIFICATION</scope>
    <source>
        <strain evidence="2">SL10</strain>
    </source>
</reference>
<name>A0A0E0I372_ORYNI</name>
<feature type="region of interest" description="Disordered" evidence="1">
    <location>
        <begin position="1"/>
        <end position="127"/>
    </location>
</feature>
<organism evidence="2">
    <name type="scientific">Oryza nivara</name>
    <name type="common">Indian wild rice</name>
    <name type="synonym">Oryza sativa f. spontanea</name>
    <dbReference type="NCBI Taxonomy" id="4536"/>
    <lineage>
        <taxon>Eukaryota</taxon>
        <taxon>Viridiplantae</taxon>
        <taxon>Streptophyta</taxon>
        <taxon>Embryophyta</taxon>
        <taxon>Tracheophyta</taxon>
        <taxon>Spermatophyta</taxon>
        <taxon>Magnoliopsida</taxon>
        <taxon>Liliopsida</taxon>
        <taxon>Poales</taxon>
        <taxon>Poaceae</taxon>
        <taxon>BOP clade</taxon>
        <taxon>Oryzoideae</taxon>
        <taxon>Oryzeae</taxon>
        <taxon>Oryzinae</taxon>
        <taxon>Oryza</taxon>
    </lineage>
</organism>
<sequence>MPTQRIGLGFHPKWERVHKATPPRRKRRSQASMSPILEDQTRLSPKTLSKVGQAHCSDLGTTTGSHRHRTHEAPVRPKSPDNRLTGPQTRTNTSPPPLKGSTAGSRDDQKKGGAPRSEGGVAGMRRN</sequence>
<dbReference type="HOGENOM" id="CLU_161646_0_0_1"/>
<reference evidence="2" key="2">
    <citation type="submission" date="2018-04" db="EMBL/GenBank/DDBJ databases">
        <title>OnivRS2 (Oryza nivara Reference Sequence Version 2).</title>
        <authorList>
            <person name="Zhang J."/>
            <person name="Kudrna D."/>
            <person name="Lee S."/>
            <person name="Talag J."/>
            <person name="Rajasekar S."/>
            <person name="Welchert J."/>
            <person name="Hsing Y.-I."/>
            <person name="Wing R.A."/>
        </authorList>
    </citation>
    <scope>NUCLEOTIDE SEQUENCE [LARGE SCALE GENOMIC DNA]</scope>
    <source>
        <strain evidence="2">SL10</strain>
    </source>
</reference>
<evidence type="ECO:0000313" key="2">
    <source>
        <dbReference type="EnsemblPlants" id="ONIVA07G19510.1"/>
    </source>
</evidence>
<evidence type="ECO:0000256" key="1">
    <source>
        <dbReference type="SAM" id="MobiDB-lite"/>
    </source>
</evidence>
<protein>
    <submittedName>
        <fullName evidence="2">Uncharacterized protein</fullName>
    </submittedName>
</protein>
<keyword evidence="3" id="KW-1185">Reference proteome</keyword>
<feature type="compositionally biased region" description="Basic and acidic residues" evidence="1">
    <location>
        <begin position="71"/>
        <end position="81"/>
    </location>
</feature>
<feature type="compositionally biased region" description="Basic residues" evidence="1">
    <location>
        <begin position="19"/>
        <end position="29"/>
    </location>
</feature>